<accession>A0AAV1IKZ5</accession>
<protein>
    <submittedName>
        <fullName evidence="3">Uncharacterized protein</fullName>
    </submittedName>
</protein>
<feature type="region of interest" description="Disordered" evidence="1">
    <location>
        <begin position="419"/>
        <end position="456"/>
    </location>
</feature>
<dbReference type="EMBL" id="CAUYUE010000015">
    <property type="protein sequence ID" value="CAK0786867.1"/>
    <property type="molecule type" value="Genomic_DNA"/>
</dbReference>
<dbReference type="PANTHER" id="PTHR18640">
    <property type="entry name" value="SOLUTE CARRIER FAMILY 10 MEMBER 7"/>
    <property type="match status" value="1"/>
</dbReference>
<sequence>MKDFSGSAAPAHNDSQAPKTRPDVDLGKEKRSCTVSWPCIKAFLIKNFLPLGFLVSIIWMIVWPWPGERVESWRVKNYSIVETLCIIIIFVISGLVLKTEELLAAIKHPFPLLYGLVAILGMTPMIGFATIHIPFQPPEFAVGLTVFAIGPSTLAQGQTLVRQAGGNTTLALMLLVLSNTLAVFIAPFLIKAMLASRSDGIHLDSAGLLINLVVTVLAPSIVGKVIRELIPPVGKWVSSNRVTMGLLNNGTLIIIVWIQLCSAHRKIFQQPFQDIVLIIIGAVLLHFVFVAINWPLVALMRFPPKEAIAVLIMSSQKTMPFAVSIIALLPASLGSKGLLTLPPLVAQVSQLFCDIWIARYFAHKIDAQTEAEEAASKLPTTTAHVPSNGLHEGGKHAAAAQNGACEGSAGAAINAAEGGAGADAASNGHASAAPGQSRNNDILDSNAQPQGPSLSKRSLFRDSLMGHDPAYAADCGSIEETPSSPCIQRSSSAMSDSVRSRSGSFRRQSGRL</sequence>
<evidence type="ECO:0000256" key="1">
    <source>
        <dbReference type="SAM" id="MobiDB-lite"/>
    </source>
</evidence>
<feature type="compositionally biased region" description="Polar residues" evidence="1">
    <location>
        <begin position="436"/>
        <end position="456"/>
    </location>
</feature>
<name>A0AAV1IKZ5_9CHLO</name>
<proteinExistence type="predicted"/>
<feature type="region of interest" description="Disordered" evidence="1">
    <location>
        <begin position="1"/>
        <end position="26"/>
    </location>
</feature>
<dbReference type="PANTHER" id="PTHR18640:SF14">
    <property type="entry name" value="SODIUM BILE ACID SYMPORTER FAMILY"/>
    <property type="match status" value="1"/>
</dbReference>
<organism evidence="3 4">
    <name type="scientific">Coccomyxa viridis</name>
    <dbReference type="NCBI Taxonomy" id="1274662"/>
    <lineage>
        <taxon>Eukaryota</taxon>
        <taxon>Viridiplantae</taxon>
        <taxon>Chlorophyta</taxon>
        <taxon>core chlorophytes</taxon>
        <taxon>Trebouxiophyceae</taxon>
        <taxon>Trebouxiophyceae incertae sedis</taxon>
        <taxon>Coccomyxaceae</taxon>
        <taxon>Coccomyxa</taxon>
    </lineage>
</organism>
<feature type="transmembrane region" description="Helical" evidence="2">
    <location>
        <begin position="246"/>
        <end position="263"/>
    </location>
</feature>
<dbReference type="InterPro" id="IPR038770">
    <property type="entry name" value="Na+/solute_symporter_sf"/>
</dbReference>
<gene>
    <name evidence="3" type="ORF">CVIRNUC_010081</name>
</gene>
<feature type="transmembrane region" description="Helical" evidence="2">
    <location>
        <begin position="206"/>
        <end position="226"/>
    </location>
</feature>
<feature type="compositionally biased region" description="Low complexity" evidence="1">
    <location>
        <begin position="419"/>
        <end position="435"/>
    </location>
</feature>
<dbReference type="Proteomes" id="UP001314263">
    <property type="component" value="Unassembled WGS sequence"/>
</dbReference>
<feature type="region of interest" description="Disordered" evidence="1">
    <location>
        <begin position="375"/>
        <end position="397"/>
    </location>
</feature>
<feature type="compositionally biased region" description="Low complexity" evidence="1">
    <location>
        <begin position="489"/>
        <end position="512"/>
    </location>
</feature>
<dbReference type="GO" id="GO:0009941">
    <property type="term" value="C:chloroplast envelope"/>
    <property type="evidence" value="ECO:0007669"/>
    <property type="project" value="TreeGrafter"/>
</dbReference>
<dbReference type="Pfam" id="PF13593">
    <property type="entry name" value="SBF_like"/>
    <property type="match status" value="1"/>
</dbReference>
<dbReference type="InterPro" id="IPR016833">
    <property type="entry name" value="Put_Na-Bile_cotransptr"/>
</dbReference>
<dbReference type="Gene3D" id="1.20.1530.20">
    <property type="match status" value="1"/>
</dbReference>
<feature type="transmembrane region" description="Helical" evidence="2">
    <location>
        <begin position="275"/>
        <end position="296"/>
    </location>
</feature>
<keyword evidence="2" id="KW-0812">Transmembrane</keyword>
<feature type="transmembrane region" description="Helical" evidence="2">
    <location>
        <begin position="48"/>
        <end position="66"/>
    </location>
</feature>
<reference evidence="3 4" key="1">
    <citation type="submission" date="2023-10" db="EMBL/GenBank/DDBJ databases">
        <authorList>
            <person name="Maclean D."/>
            <person name="Macfadyen A."/>
        </authorList>
    </citation>
    <scope>NUCLEOTIDE SEQUENCE [LARGE SCALE GENOMIC DNA]</scope>
</reference>
<keyword evidence="2" id="KW-1133">Transmembrane helix</keyword>
<evidence type="ECO:0000313" key="4">
    <source>
        <dbReference type="Proteomes" id="UP001314263"/>
    </source>
</evidence>
<feature type="transmembrane region" description="Helical" evidence="2">
    <location>
        <begin position="78"/>
        <end position="97"/>
    </location>
</feature>
<feature type="region of interest" description="Disordered" evidence="1">
    <location>
        <begin position="471"/>
        <end position="512"/>
    </location>
</feature>
<feature type="transmembrane region" description="Helical" evidence="2">
    <location>
        <begin position="109"/>
        <end position="135"/>
    </location>
</feature>
<keyword evidence="2" id="KW-0472">Membrane</keyword>
<evidence type="ECO:0000256" key="2">
    <source>
        <dbReference type="SAM" id="Phobius"/>
    </source>
</evidence>
<comment type="caution">
    <text evidence="3">The sequence shown here is derived from an EMBL/GenBank/DDBJ whole genome shotgun (WGS) entry which is preliminary data.</text>
</comment>
<feature type="transmembrane region" description="Helical" evidence="2">
    <location>
        <begin position="170"/>
        <end position="194"/>
    </location>
</feature>
<dbReference type="AlphaFoldDB" id="A0AAV1IKZ5"/>
<keyword evidence="4" id="KW-1185">Reference proteome</keyword>
<evidence type="ECO:0000313" key="3">
    <source>
        <dbReference type="EMBL" id="CAK0786867.1"/>
    </source>
</evidence>